<protein>
    <submittedName>
        <fullName evidence="3">Uncharacterized protein DUF4124</fullName>
    </submittedName>
</protein>
<sequence length="130" mass="14822">MQKLDIISILLMTSAVGVWTQRDRLTALWQAYQREQQTAVTIYGWQDKNGEWHYSSTPDDKRAQAITLDSKHITPLPPLADVHANTTENQPPTTESAKPLNVLDIHGLRESVIQQQQHIRAEKEKQVLAE</sequence>
<dbReference type="InterPro" id="IPR025392">
    <property type="entry name" value="DUF4124"/>
</dbReference>
<comment type="caution">
    <text evidence="3">The sequence shown here is derived from an EMBL/GenBank/DDBJ whole genome shotgun (WGS) entry which is preliminary data.</text>
</comment>
<feature type="region of interest" description="Disordered" evidence="1">
    <location>
        <begin position="77"/>
        <end position="98"/>
    </location>
</feature>
<dbReference type="Pfam" id="PF13511">
    <property type="entry name" value="DUF4124"/>
    <property type="match status" value="1"/>
</dbReference>
<feature type="compositionally biased region" description="Polar residues" evidence="1">
    <location>
        <begin position="84"/>
        <end position="96"/>
    </location>
</feature>
<dbReference type="Proteomes" id="UP000244223">
    <property type="component" value="Unassembled WGS sequence"/>
</dbReference>
<proteinExistence type="predicted"/>
<keyword evidence="4" id="KW-1185">Reference proteome</keyword>
<dbReference type="AlphaFoldDB" id="A0A2T5J2R4"/>
<name>A0A2T5J2R4_9GAMM</name>
<reference evidence="3 4" key="1">
    <citation type="submission" date="2018-04" db="EMBL/GenBank/DDBJ databases">
        <title>Genomic Encyclopedia of Archaeal and Bacterial Type Strains, Phase II (KMG-II): from individual species to whole genera.</title>
        <authorList>
            <person name="Goeker M."/>
        </authorList>
    </citation>
    <scope>NUCLEOTIDE SEQUENCE [LARGE SCALE GENOMIC DNA]</scope>
    <source>
        <strain evidence="3 4">DSM 5822</strain>
    </source>
</reference>
<accession>A0A2T5J2R4</accession>
<evidence type="ECO:0000259" key="2">
    <source>
        <dbReference type="Pfam" id="PF13511"/>
    </source>
</evidence>
<evidence type="ECO:0000256" key="1">
    <source>
        <dbReference type="SAM" id="MobiDB-lite"/>
    </source>
</evidence>
<dbReference type="OrthoDB" id="6079871at2"/>
<evidence type="ECO:0000313" key="4">
    <source>
        <dbReference type="Proteomes" id="UP000244223"/>
    </source>
</evidence>
<feature type="domain" description="DUF4124" evidence="2">
    <location>
        <begin position="38"/>
        <end position="71"/>
    </location>
</feature>
<dbReference type="EMBL" id="QAON01000002">
    <property type="protein sequence ID" value="PTQ90818.1"/>
    <property type="molecule type" value="Genomic_DNA"/>
</dbReference>
<evidence type="ECO:0000313" key="3">
    <source>
        <dbReference type="EMBL" id="PTQ90818.1"/>
    </source>
</evidence>
<gene>
    <name evidence="3" type="ORF">C8N29_102218</name>
</gene>
<organism evidence="3 4">
    <name type="scientific">Agitococcus lubricus</name>
    <dbReference type="NCBI Taxonomy" id="1077255"/>
    <lineage>
        <taxon>Bacteria</taxon>
        <taxon>Pseudomonadati</taxon>
        <taxon>Pseudomonadota</taxon>
        <taxon>Gammaproteobacteria</taxon>
        <taxon>Moraxellales</taxon>
        <taxon>Moraxellaceae</taxon>
        <taxon>Agitococcus</taxon>
    </lineage>
</organism>
<dbReference type="RefSeq" id="WP_107864658.1">
    <property type="nucleotide sequence ID" value="NZ_QAON01000002.1"/>
</dbReference>